<dbReference type="AlphaFoldDB" id="A0A3P4B6C2"/>
<name>A0A3P4B6C2_9BURK</name>
<organism evidence="4 5">
    <name type="scientific">Pigmentiphaga humi</name>
    <dbReference type="NCBI Taxonomy" id="2478468"/>
    <lineage>
        <taxon>Bacteria</taxon>
        <taxon>Pseudomonadati</taxon>
        <taxon>Pseudomonadota</taxon>
        <taxon>Betaproteobacteria</taxon>
        <taxon>Burkholderiales</taxon>
        <taxon>Alcaligenaceae</taxon>
        <taxon>Pigmentiphaga</taxon>
    </lineage>
</organism>
<feature type="region of interest" description="Disordered" evidence="2">
    <location>
        <begin position="1"/>
        <end position="30"/>
    </location>
</feature>
<proteinExistence type="predicted"/>
<feature type="domain" description="Amidohydrolase-related" evidence="3">
    <location>
        <begin position="72"/>
        <end position="376"/>
    </location>
</feature>
<dbReference type="Gene3D" id="3.20.20.140">
    <property type="entry name" value="Metal-dependent hydrolases"/>
    <property type="match status" value="1"/>
</dbReference>
<dbReference type="InterPro" id="IPR006680">
    <property type="entry name" value="Amidohydro-rel"/>
</dbReference>
<accession>A0A3P4B6C2</accession>
<dbReference type="CDD" id="cd01292">
    <property type="entry name" value="metallo-dependent_hydrolases"/>
    <property type="match status" value="1"/>
</dbReference>
<evidence type="ECO:0000256" key="2">
    <source>
        <dbReference type="SAM" id="MobiDB-lite"/>
    </source>
</evidence>
<evidence type="ECO:0000313" key="4">
    <source>
        <dbReference type="EMBL" id="VCU71076.1"/>
    </source>
</evidence>
<dbReference type="GO" id="GO:0016787">
    <property type="term" value="F:hydrolase activity"/>
    <property type="evidence" value="ECO:0007669"/>
    <property type="project" value="UniProtKB-KW"/>
</dbReference>
<dbReference type="GO" id="GO:0005737">
    <property type="term" value="C:cytoplasm"/>
    <property type="evidence" value="ECO:0007669"/>
    <property type="project" value="TreeGrafter"/>
</dbReference>
<dbReference type="EMBL" id="UWPJ01000024">
    <property type="protein sequence ID" value="VCU71076.1"/>
    <property type="molecule type" value="Genomic_DNA"/>
</dbReference>
<keyword evidence="4" id="KW-0378">Hydrolase</keyword>
<gene>
    <name evidence="4" type="ORF">PIGHUM_03156</name>
</gene>
<keyword evidence="5" id="KW-1185">Reference proteome</keyword>
<dbReference type="GO" id="GO:0019748">
    <property type="term" value="P:secondary metabolic process"/>
    <property type="evidence" value="ECO:0007669"/>
    <property type="project" value="TreeGrafter"/>
</dbReference>
<evidence type="ECO:0000259" key="3">
    <source>
        <dbReference type="Pfam" id="PF04909"/>
    </source>
</evidence>
<dbReference type="PANTHER" id="PTHR21240">
    <property type="entry name" value="2-AMINO-3-CARBOXYLMUCONATE-6-SEMIALDEHYDE DECARBOXYLASE"/>
    <property type="match status" value="1"/>
</dbReference>
<dbReference type="SUPFAM" id="SSF51556">
    <property type="entry name" value="Metallo-dependent hydrolases"/>
    <property type="match status" value="1"/>
</dbReference>
<sequence length="384" mass="41767">MPYRKPTVASSPGAMSSNEQEPASDSPHGSGLGCLCCSRRRFMTLAGAAMLSTPSLTRAATAPSEPRAPHRIDVHHHIFPPKYVEIARERILSFAPNFAHVLKWTPAQSLEMMDRSGIRTAMVSLSNPGTWFGDVSEARHLARLANDYAAGMRRDHPERFGVLASLSLPDVEGSLKEIAYAYDVLEVDGVGLLTSYEDKWPGDDAFAPVFQELNRRKATVFFHPTSAACCSALMEGVAPPLIEYMFDTTRAIVSLLLSGALSKYRDIKFIFSHAGGATAPLIQRILFHTTVNKVVAERLPDGALADLKRLYFDAATSTSPANLGAILDLAGTDRIVLGTDFPYLPPQTTLPGLMKFGFASEDLEKIERTNALTLFPRLKTSAAG</sequence>
<evidence type="ECO:0000256" key="1">
    <source>
        <dbReference type="ARBA" id="ARBA00023239"/>
    </source>
</evidence>
<dbReference type="InterPro" id="IPR032466">
    <property type="entry name" value="Metal_Hydrolase"/>
</dbReference>
<reference evidence="4 5" key="1">
    <citation type="submission" date="2018-10" db="EMBL/GenBank/DDBJ databases">
        <authorList>
            <person name="Criscuolo A."/>
        </authorList>
    </citation>
    <scope>NUCLEOTIDE SEQUENCE [LARGE SCALE GENOMIC DNA]</scope>
    <source>
        <strain evidence="4">DnA1</strain>
    </source>
</reference>
<dbReference type="Pfam" id="PF04909">
    <property type="entry name" value="Amidohydro_2"/>
    <property type="match status" value="1"/>
</dbReference>
<feature type="compositionally biased region" description="Polar residues" evidence="2">
    <location>
        <begin position="8"/>
        <end position="23"/>
    </location>
</feature>
<evidence type="ECO:0000313" key="5">
    <source>
        <dbReference type="Proteomes" id="UP000277294"/>
    </source>
</evidence>
<dbReference type="GO" id="GO:0016831">
    <property type="term" value="F:carboxy-lyase activity"/>
    <property type="evidence" value="ECO:0007669"/>
    <property type="project" value="InterPro"/>
</dbReference>
<dbReference type="PANTHER" id="PTHR21240:SF28">
    <property type="entry name" value="ISO-OROTATE DECARBOXYLASE (EUROFUNG)"/>
    <property type="match status" value="1"/>
</dbReference>
<protein>
    <submittedName>
        <fullName evidence="4">Amidohydrolase</fullName>
    </submittedName>
</protein>
<dbReference type="Proteomes" id="UP000277294">
    <property type="component" value="Unassembled WGS sequence"/>
</dbReference>
<dbReference type="InterPro" id="IPR032465">
    <property type="entry name" value="ACMSD"/>
</dbReference>
<keyword evidence="1" id="KW-0456">Lyase</keyword>